<dbReference type="Pfam" id="PF13370">
    <property type="entry name" value="Fer4_13"/>
    <property type="match status" value="1"/>
</dbReference>
<dbReference type="PANTHER" id="PTHR42773">
    <property type="entry name" value="METALLO-BETA-LACTAMASE-RELATED"/>
    <property type="match status" value="1"/>
</dbReference>
<protein>
    <recommendedName>
        <fullName evidence="1">Metallo-beta-lactamase domain-containing protein</fullName>
    </recommendedName>
</protein>
<dbReference type="AlphaFoldDB" id="A0A7S1TL41"/>
<accession>A0A7S1TL41</accession>
<feature type="domain" description="Metallo-beta-lactamase" evidence="1">
    <location>
        <begin position="178"/>
        <end position="345"/>
    </location>
</feature>
<sequence length="369" mass="40224">MRGAGARMELAWQSALVPRAMRAKRRGCGADCGRSVGGGGARHGARRCAARVQAEVRCAAGGGRGDSRRRLKHNAEGALFVDARCIDCDTCRWMAPQTFVRREGQSSVGHQPTKEHERMAAYRAASACPTGSIRLEPPRTEIQAAELRKAADSFPFAFAPDVLPNVFHLGAADRQSFAACAYLVARLESPAYMVDVPRFSRALASRVVKASAGSAPKWMILTHQDDVGSHARWAAELEGVTRVMHADDASRRAGTTECELLLRGGGPWELADGVEIIAVPGHTRGSIAVLDHRAQALFTGDHIAYSARAQGLSCFKAYNWYSWEEQLRSVEKLLDVPFLHILPGHGRAHHFQSNEDRRTALTALLAQVR</sequence>
<evidence type="ECO:0000313" key="2">
    <source>
        <dbReference type="EMBL" id="CAD9240002.1"/>
    </source>
</evidence>
<name>A0A7S1TL41_9RHOD</name>
<proteinExistence type="predicted"/>
<dbReference type="Gene3D" id="3.60.15.10">
    <property type="entry name" value="Ribonuclease Z/Hydroxyacylglutathione hydrolase-like"/>
    <property type="match status" value="1"/>
</dbReference>
<dbReference type="SUPFAM" id="SSF56281">
    <property type="entry name" value="Metallo-hydrolase/oxidoreductase"/>
    <property type="match status" value="1"/>
</dbReference>
<gene>
    <name evidence="2" type="ORF">EAUS1353_LOCUS1740</name>
</gene>
<dbReference type="InterPro" id="IPR036866">
    <property type="entry name" value="RibonucZ/Hydroxyglut_hydro"/>
</dbReference>
<dbReference type="Gene3D" id="3.30.70.20">
    <property type="match status" value="1"/>
</dbReference>
<evidence type="ECO:0000259" key="1">
    <source>
        <dbReference type="SMART" id="SM00849"/>
    </source>
</evidence>
<dbReference type="CDD" id="cd07727">
    <property type="entry name" value="YmaE-like_MBL-fold"/>
    <property type="match status" value="1"/>
</dbReference>
<dbReference type="PANTHER" id="PTHR42773:SF1">
    <property type="entry name" value="METALLO-BETA-LACTAMASE FAMILY PROTEIN"/>
    <property type="match status" value="1"/>
</dbReference>
<reference evidence="2" key="1">
    <citation type="submission" date="2021-01" db="EMBL/GenBank/DDBJ databases">
        <authorList>
            <person name="Corre E."/>
            <person name="Pelletier E."/>
            <person name="Niang G."/>
            <person name="Scheremetjew M."/>
            <person name="Finn R."/>
            <person name="Kale V."/>
            <person name="Holt S."/>
            <person name="Cochrane G."/>
            <person name="Meng A."/>
            <person name="Brown T."/>
            <person name="Cohen L."/>
        </authorList>
    </citation>
    <scope>NUCLEOTIDE SEQUENCE</scope>
    <source>
        <strain evidence="2">CCMP3124</strain>
    </source>
</reference>
<organism evidence="2">
    <name type="scientific">Erythrolobus australicus</name>
    <dbReference type="NCBI Taxonomy" id="1077150"/>
    <lineage>
        <taxon>Eukaryota</taxon>
        <taxon>Rhodophyta</taxon>
        <taxon>Bangiophyceae</taxon>
        <taxon>Porphyridiales</taxon>
        <taxon>Porphyridiaceae</taxon>
        <taxon>Erythrolobus</taxon>
    </lineage>
</organism>
<dbReference type="InterPro" id="IPR001279">
    <property type="entry name" value="Metallo-B-lactamas"/>
</dbReference>
<dbReference type="EMBL" id="HBGI01002696">
    <property type="protein sequence ID" value="CAD9240002.1"/>
    <property type="molecule type" value="Transcribed_RNA"/>
</dbReference>
<dbReference type="SMART" id="SM00849">
    <property type="entry name" value="Lactamase_B"/>
    <property type="match status" value="1"/>
</dbReference>
<dbReference type="SUPFAM" id="SSF54862">
    <property type="entry name" value="4Fe-4S ferredoxins"/>
    <property type="match status" value="1"/>
</dbReference>